<evidence type="ECO:0000313" key="2">
    <source>
        <dbReference type="Proteomes" id="UP001223501"/>
    </source>
</evidence>
<proteinExistence type="predicted"/>
<evidence type="ECO:0000313" key="1">
    <source>
        <dbReference type="EMBL" id="WIH98470.1"/>
    </source>
</evidence>
<protein>
    <submittedName>
        <fullName evidence="1">GLPGLI family protein</fullName>
    </submittedName>
</protein>
<accession>A0ABY8VFZ1</accession>
<reference evidence="1 2" key="1">
    <citation type="submission" date="2022-09" db="EMBL/GenBank/DDBJ databases">
        <title>Whole genome sequencing analysis of tet(X)-positive Empedobacter falsenii YWS9-3.</title>
        <authorList>
            <person name="Chen C."/>
            <person name="Lv Y.-L."/>
        </authorList>
    </citation>
    <scope>NUCLEOTIDE SEQUENCE [LARGE SCALE GENOMIC DNA]</scope>
    <source>
        <strain evidence="1 2">YWS9-3_T</strain>
    </source>
</reference>
<dbReference type="RefSeq" id="WP_225539820.1">
    <property type="nucleotide sequence ID" value="NZ_CP106831.1"/>
</dbReference>
<sequence length="277" mass="32979">MKYLNKIVLVISFILISINGYSQYEFTYLYEFKKDSVSKKKYTDIMNVIIEGEQRIYRGENHIIYDSIAYTKRKVDASNISSVMEQTMGLKNNVENYTLEIDLEKEIQKHYIFNLELPFYNEEKIELPIWNISNETSEIDGKKVTKATTFFLGRNWIAYYSEELPIQVAPYLFYGLPGVIIKLEDENSNYKFELTSYKSKKDFINLKETTISQRRRNDFVKMNKDEVYNFGKSFQENKTNILMQAGLQLTEQEIKERQERNKKRKYIYLNPSIPFVL</sequence>
<keyword evidence="2" id="KW-1185">Reference proteome</keyword>
<dbReference type="InterPro" id="IPR005901">
    <property type="entry name" value="GLPGLI"/>
</dbReference>
<gene>
    <name evidence="1" type="ORF">OBA43_05975</name>
</gene>
<name>A0ABY8VFZ1_9FLAO</name>
<organism evidence="1 2">
    <name type="scientific">Empedobacter falsenii</name>
    <dbReference type="NCBI Taxonomy" id="343874"/>
    <lineage>
        <taxon>Bacteria</taxon>
        <taxon>Pseudomonadati</taxon>
        <taxon>Bacteroidota</taxon>
        <taxon>Flavobacteriia</taxon>
        <taxon>Flavobacteriales</taxon>
        <taxon>Weeksellaceae</taxon>
        <taxon>Empedobacter</taxon>
    </lineage>
</organism>
<dbReference type="NCBIfam" id="TIGR01200">
    <property type="entry name" value="GLPGLI"/>
    <property type="match status" value="1"/>
</dbReference>
<dbReference type="Proteomes" id="UP001223501">
    <property type="component" value="Chromosome"/>
</dbReference>
<dbReference type="EMBL" id="CP106831">
    <property type="protein sequence ID" value="WIH98470.1"/>
    <property type="molecule type" value="Genomic_DNA"/>
</dbReference>